<evidence type="ECO:0000313" key="2">
    <source>
        <dbReference type="EMBL" id="MFD0869265.1"/>
    </source>
</evidence>
<name>A0ABW3D723_9BACL</name>
<proteinExistence type="predicted"/>
<dbReference type="PANTHER" id="PTHR11014:SF63">
    <property type="entry name" value="METALLOPEPTIDASE, PUTATIVE (AFU_ORTHOLOGUE AFUA_6G09600)-RELATED"/>
    <property type="match status" value="1"/>
</dbReference>
<evidence type="ECO:0000259" key="1">
    <source>
        <dbReference type="Pfam" id="PF07687"/>
    </source>
</evidence>
<gene>
    <name evidence="2" type="ORF">ACFQ03_08880</name>
</gene>
<dbReference type="Gene3D" id="3.40.630.10">
    <property type="entry name" value="Zn peptidases"/>
    <property type="match status" value="1"/>
</dbReference>
<comment type="caution">
    <text evidence="2">The sequence shown here is derived from an EMBL/GenBank/DDBJ whole genome shotgun (WGS) entry which is preliminary data.</text>
</comment>
<protein>
    <submittedName>
        <fullName evidence="2">Amidohydrolase</fullName>
    </submittedName>
</protein>
<dbReference type="Proteomes" id="UP001597120">
    <property type="component" value="Unassembled WGS sequence"/>
</dbReference>
<reference evidence="3" key="1">
    <citation type="journal article" date="2019" name="Int. J. Syst. Evol. Microbiol.">
        <title>The Global Catalogue of Microorganisms (GCM) 10K type strain sequencing project: providing services to taxonomists for standard genome sequencing and annotation.</title>
        <authorList>
            <consortium name="The Broad Institute Genomics Platform"/>
            <consortium name="The Broad Institute Genome Sequencing Center for Infectious Disease"/>
            <person name="Wu L."/>
            <person name="Ma J."/>
        </authorList>
    </citation>
    <scope>NUCLEOTIDE SEQUENCE [LARGE SCALE GENOMIC DNA]</scope>
    <source>
        <strain evidence="3">CCUG 57263</strain>
    </source>
</reference>
<dbReference type="PIRSF" id="PIRSF005962">
    <property type="entry name" value="Pept_M20D_amidohydro"/>
    <property type="match status" value="1"/>
</dbReference>
<organism evidence="2 3">
    <name type="scientific">Paenibacillus residui</name>
    <dbReference type="NCBI Taxonomy" id="629724"/>
    <lineage>
        <taxon>Bacteria</taxon>
        <taxon>Bacillati</taxon>
        <taxon>Bacillota</taxon>
        <taxon>Bacilli</taxon>
        <taxon>Bacillales</taxon>
        <taxon>Paenibacillaceae</taxon>
        <taxon>Paenibacillus</taxon>
    </lineage>
</organism>
<dbReference type="InterPro" id="IPR036264">
    <property type="entry name" value="Bact_exopeptidase_dim_dom"/>
</dbReference>
<dbReference type="PANTHER" id="PTHR11014">
    <property type="entry name" value="PEPTIDASE M20 FAMILY MEMBER"/>
    <property type="match status" value="1"/>
</dbReference>
<dbReference type="Gene3D" id="3.30.70.360">
    <property type="match status" value="1"/>
</dbReference>
<sequence length="388" mass="41347">MTTLSSSFREQAERLQPELVAMRRELHQFPELSNEEYETTKRLRSWLTEAGIHLLDLGLPTGVLAEVKGAHPGPTIMLRADIDALPVTEDTGLPYASTIPGRMHACGHDFHTASMIGAAKLLQANAGELHGTVRILFQPAEEQAVGARAVIEAGALEGVSAVFGMHNKPELPVGTVGIRTGPLMASVDRFEINVTGRGGHAGIPEAAVDPIVVSSAIVTALQTLISRNISPHHSAVVSICRLEAGSSWNVIPDRGVLEGTVRTFQPEARGSIPGHMKRVVENVAAGYGAEAQLNWTSMLPAVNNDPKMAEIMNTAAAAQGLNVVEAVPTMGGEDFALYQERLPGCFIWMGTGGTEQWHHPRFTLNEEAISISAALFAEAAVCALKLLG</sequence>
<dbReference type="EMBL" id="JBHTIU010000028">
    <property type="protein sequence ID" value="MFD0869265.1"/>
    <property type="molecule type" value="Genomic_DNA"/>
</dbReference>
<dbReference type="SUPFAM" id="SSF55031">
    <property type="entry name" value="Bacterial exopeptidase dimerisation domain"/>
    <property type="match status" value="1"/>
</dbReference>
<dbReference type="Pfam" id="PF01546">
    <property type="entry name" value="Peptidase_M20"/>
    <property type="match status" value="1"/>
</dbReference>
<dbReference type="InterPro" id="IPR017439">
    <property type="entry name" value="Amidohydrolase"/>
</dbReference>
<dbReference type="Pfam" id="PF07687">
    <property type="entry name" value="M20_dimer"/>
    <property type="match status" value="1"/>
</dbReference>
<dbReference type="InterPro" id="IPR011650">
    <property type="entry name" value="Peptidase_M20_dimer"/>
</dbReference>
<dbReference type="InterPro" id="IPR002933">
    <property type="entry name" value="Peptidase_M20"/>
</dbReference>
<accession>A0ABW3D723</accession>
<dbReference type="NCBIfam" id="TIGR01891">
    <property type="entry name" value="amidohydrolases"/>
    <property type="match status" value="1"/>
</dbReference>
<keyword evidence="3" id="KW-1185">Reference proteome</keyword>
<dbReference type="RefSeq" id="WP_379287548.1">
    <property type="nucleotide sequence ID" value="NZ_JBHTIU010000028.1"/>
</dbReference>
<feature type="domain" description="Peptidase M20 dimerisation" evidence="1">
    <location>
        <begin position="189"/>
        <end position="283"/>
    </location>
</feature>
<evidence type="ECO:0000313" key="3">
    <source>
        <dbReference type="Proteomes" id="UP001597120"/>
    </source>
</evidence>
<dbReference type="SUPFAM" id="SSF53187">
    <property type="entry name" value="Zn-dependent exopeptidases"/>
    <property type="match status" value="1"/>
</dbReference>